<dbReference type="EMBL" id="FUIG01000041">
    <property type="protein sequence ID" value="SJM33012.1"/>
    <property type="molecule type" value="Genomic_DNA"/>
</dbReference>
<accession>A0A2P9APL4</accession>
<evidence type="ECO:0000313" key="1">
    <source>
        <dbReference type="EMBL" id="SJM33012.1"/>
    </source>
</evidence>
<sequence>MMSVSVIASTRCSAASSIGPTSTRLPHDQGGRIAISTNGGAGMSAALLMPGEPVRERVGFSQHGQILLDFLRRGVRALDVQQHLLPQQHKPCGAINVPEFRSFKVEGREPHGLRFQLASSRIRENLFRSDVRPYAVAKGHAAFVERRAVQMLHAATFGTVASVGAANRVRVGEFDLRQTSPGLDHAPLRRPYPAAKRNVDSDATVLVQHLFRTFKDEFRSVNAEPGLGQFEDQKIGRCPASVGFHGVHGFLTHGELYRSLRSGA</sequence>
<dbReference type="AlphaFoldDB" id="A0A2P9APL4"/>
<proteinExistence type="predicted"/>
<reference evidence="2" key="1">
    <citation type="submission" date="2016-12" db="EMBL/GenBank/DDBJ databases">
        <authorList>
            <person name="Brunel B."/>
        </authorList>
    </citation>
    <scope>NUCLEOTIDE SEQUENCE [LARGE SCALE GENOMIC DNA]</scope>
</reference>
<name>A0A2P9APL4_9HYPH</name>
<dbReference type="Proteomes" id="UP000245698">
    <property type="component" value="Unassembled WGS sequence"/>
</dbReference>
<protein>
    <submittedName>
        <fullName evidence="1">Uncharacterized protein</fullName>
    </submittedName>
</protein>
<gene>
    <name evidence="1" type="ORF">BQ8482_330147</name>
</gene>
<evidence type="ECO:0000313" key="2">
    <source>
        <dbReference type="Proteomes" id="UP000245698"/>
    </source>
</evidence>
<organism evidence="1 2">
    <name type="scientific">Mesorhizobium delmotii</name>
    <dbReference type="NCBI Taxonomy" id="1631247"/>
    <lineage>
        <taxon>Bacteria</taxon>
        <taxon>Pseudomonadati</taxon>
        <taxon>Pseudomonadota</taxon>
        <taxon>Alphaproteobacteria</taxon>
        <taxon>Hyphomicrobiales</taxon>
        <taxon>Phyllobacteriaceae</taxon>
        <taxon>Mesorhizobium</taxon>
    </lineage>
</organism>
<keyword evidence="2" id="KW-1185">Reference proteome</keyword>